<comment type="caution">
    <text evidence="2">The sequence shown here is derived from an EMBL/GenBank/DDBJ whole genome shotgun (WGS) entry which is preliminary data.</text>
</comment>
<organism evidence="2 3">
    <name type="scientific">Actinomadura miaoliensis</name>
    <dbReference type="NCBI Taxonomy" id="430685"/>
    <lineage>
        <taxon>Bacteria</taxon>
        <taxon>Bacillati</taxon>
        <taxon>Actinomycetota</taxon>
        <taxon>Actinomycetes</taxon>
        <taxon>Streptosporangiales</taxon>
        <taxon>Thermomonosporaceae</taxon>
        <taxon>Actinomadura</taxon>
    </lineage>
</organism>
<gene>
    <name evidence="2" type="ORF">GCM10022214_07320</name>
</gene>
<accession>A0ABP7V4B2</accession>
<dbReference type="RefSeq" id="WP_344940506.1">
    <property type="nucleotide sequence ID" value="NZ_BAAAZG010000001.1"/>
</dbReference>
<dbReference type="InterPro" id="IPR051932">
    <property type="entry name" value="Bact_StressResp_Reg"/>
</dbReference>
<dbReference type="Proteomes" id="UP001500683">
    <property type="component" value="Unassembled WGS sequence"/>
</dbReference>
<dbReference type="PANTHER" id="PTHR33745">
    <property type="entry name" value="RSBT ANTAGONIST PROTEIN RSBS-RELATED"/>
    <property type="match status" value="1"/>
</dbReference>
<dbReference type="Gene3D" id="3.30.750.24">
    <property type="entry name" value="STAS domain"/>
    <property type="match status" value="1"/>
</dbReference>
<evidence type="ECO:0000259" key="1">
    <source>
        <dbReference type="PROSITE" id="PS50801"/>
    </source>
</evidence>
<proteinExistence type="predicted"/>
<dbReference type="SUPFAM" id="SSF52091">
    <property type="entry name" value="SpoIIaa-like"/>
    <property type="match status" value="1"/>
</dbReference>
<evidence type="ECO:0000313" key="3">
    <source>
        <dbReference type="Proteomes" id="UP001500683"/>
    </source>
</evidence>
<evidence type="ECO:0000313" key="2">
    <source>
        <dbReference type="EMBL" id="GAA4057751.1"/>
    </source>
</evidence>
<sequence length="128" mass="13426">MERVAILDLQDVLLATIQTQLTDQLALTLQEELLERAAATGARGVIIDISAVEVVDSFLARVLTEIALSVRLLAARTVVAGMRPPVAATLVEMGLDLPGVTTARSLRHALDLLGAAPAAPGAHDQDGR</sequence>
<dbReference type="CDD" id="cd07041">
    <property type="entry name" value="STAS_RsbR_RsbS_like"/>
    <property type="match status" value="1"/>
</dbReference>
<dbReference type="InterPro" id="IPR002645">
    <property type="entry name" value="STAS_dom"/>
</dbReference>
<name>A0ABP7V4B2_9ACTN</name>
<reference evidence="3" key="1">
    <citation type="journal article" date="2019" name="Int. J. Syst. Evol. Microbiol.">
        <title>The Global Catalogue of Microorganisms (GCM) 10K type strain sequencing project: providing services to taxonomists for standard genome sequencing and annotation.</title>
        <authorList>
            <consortium name="The Broad Institute Genomics Platform"/>
            <consortium name="The Broad Institute Genome Sequencing Center for Infectious Disease"/>
            <person name="Wu L."/>
            <person name="Ma J."/>
        </authorList>
    </citation>
    <scope>NUCLEOTIDE SEQUENCE [LARGE SCALE GENOMIC DNA]</scope>
    <source>
        <strain evidence="3">JCM 16702</strain>
    </source>
</reference>
<dbReference type="PANTHER" id="PTHR33745:SF1">
    <property type="entry name" value="RSBT ANTAGONIST PROTEIN RSBS"/>
    <property type="match status" value="1"/>
</dbReference>
<dbReference type="InterPro" id="IPR036513">
    <property type="entry name" value="STAS_dom_sf"/>
</dbReference>
<protein>
    <recommendedName>
        <fullName evidence="1">STAS domain-containing protein</fullName>
    </recommendedName>
</protein>
<dbReference type="Pfam" id="PF01740">
    <property type="entry name" value="STAS"/>
    <property type="match status" value="1"/>
</dbReference>
<keyword evidence="3" id="KW-1185">Reference proteome</keyword>
<dbReference type="PROSITE" id="PS50801">
    <property type="entry name" value="STAS"/>
    <property type="match status" value="1"/>
</dbReference>
<feature type="domain" description="STAS" evidence="1">
    <location>
        <begin position="2"/>
        <end position="113"/>
    </location>
</feature>
<dbReference type="EMBL" id="BAAAZG010000001">
    <property type="protein sequence ID" value="GAA4057751.1"/>
    <property type="molecule type" value="Genomic_DNA"/>
</dbReference>